<dbReference type="Gene3D" id="3.30.200.20">
    <property type="entry name" value="Phosphorylase Kinase, domain 1"/>
    <property type="match status" value="1"/>
</dbReference>
<dbReference type="OrthoDB" id="9809275at2"/>
<sequence length="350" mass="37666">MSAIEISATETPPRQTLIARFLESAGWAGVAPRLLADDASFRRYFRLVGADGARAVLMDAPPPMEDVRPFARLAAHLDSLGFTVPRVRAADETAGLLLLDDLGDATFTRQLAAGADEAALYESAIDLLAHLHRLDAVPADGLPAYDLARHQAEADLLIDWYLPAVMGARPTPAARAAWHALWAEALAPVLADHPPTLVLRDFHVDNLMVVAGRQGIAACGLLDFQDALAGHPAYDVMSLLEDARRDLAPGLPGALLERYLKARPEADAAAFRRAFTVLAAQRHAKVIGIFTRLARRDGKPGYLAHIPRVWRLLSAALARGAEADPALAGLAAWLDRHLPAARRTLPHAGQ</sequence>
<proteinExistence type="predicted"/>
<feature type="domain" description="Aminoglycoside phosphotransferase" evidence="1">
    <location>
        <begin position="34"/>
        <end position="266"/>
    </location>
</feature>
<name>A0A1G7ZGQ0_9PROT</name>
<accession>A0A1G7ZGQ0</accession>
<dbReference type="RefSeq" id="WP_092617760.1">
    <property type="nucleotide sequence ID" value="NZ_FNCV01000004.1"/>
</dbReference>
<keyword evidence="3" id="KW-1185">Reference proteome</keyword>
<dbReference type="STRING" id="83401.SAMN05421742_104102"/>
<dbReference type="EMBL" id="FNCV01000004">
    <property type="protein sequence ID" value="SDH07779.1"/>
    <property type="molecule type" value="Genomic_DNA"/>
</dbReference>
<dbReference type="SUPFAM" id="SSF56112">
    <property type="entry name" value="Protein kinase-like (PK-like)"/>
    <property type="match status" value="1"/>
</dbReference>
<dbReference type="Pfam" id="PF01636">
    <property type="entry name" value="APH"/>
    <property type="match status" value="1"/>
</dbReference>
<dbReference type="InterPro" id="IPR002575">
    <property type="entry name" value="Aminoglycoside_PTrfase"/>
</dbReference>
<dbReference type="Gene3D" id="3.90.1200.10">
    <property type="match status" value="1"/>
</dbReference>
<dbReference type="Proteomes" id="UP000217076">
    <property type="component" value="Unassembled WGS sequence"/>
</dbReference>
<dbReference type="InterPro" id="IPR011009">
    <property type="entry name" value="Kinase-like_dom_sf"/>
</dbReference>
<evidence type="ECO:0000259" key="1">
    <source>
        <dbReference type="Pfam" id="PF01636"/>
    </source>
</evidence>
<evidence type="ECO:0000313" key="3">
    <source>
        <dbReference type="Proteomes" id="UP000217076"/>
    </source>
</evidence>
<gene>
    <name evidence="2" type="ORF">SAMN05421742_104102</name>
</gene>
<organism evidence="2 3">
    <name type="scientific">Roseospirillum parvum</name>
    <dbReference type="NCBI Taxonomy" id="83401"/>
    <lineage>
        <taxon>Bacteria</taxon>
        <taxon>Pseudomonadati</taxon>
        <taxon>Pseudomonadota</taxon>
        <taxon>Alphaproteobacteria</taxon>
        <taxon>Rhodospirillales</taxon>
        <taxon>Rhodospirillaceae</taxon>
        <taxon>Roseospirillum</taxon>
    </lineage>
</organism>
<dbReference type="AlphaFoldDB" id="A0A1G7ZGQ0"/>
<evidence type="ECO:0000313" key="2">
    <source>
        <dbReference type="EMBL" id="SDH07779.1"/>
    </source>
</evidence>
<reference evidence="3" key="1">
    <citation type="submission" date="2016-10" db="EMBL/GenBank/DDBJ databases">
        <authorList>
            <person name="Varghese N."/>
            <person name="Submissions S."/>
        </authorList>
    </citation>
    <scope>NUCLEOTIDE SEQUENCE [LARGE SCALE GENOMIC DNA]</scope>
    <source>
        <strain evidence="3">930I</strain>
    </source>
</reference>
<protein>
    <recommendedName>
        <fullName evidence="1">Aminoglycoside phosphotransferase domain-containing protein</fullName>
    </recommendedName>
</protein>